<protein>
    <submittedName>
        <fullName evidence="1">Uncharacterized protein</fullName>
    </submittedName>
</protein>
<proteinExistence type="predicted"/>
<accession>A0A0E9W445</accession>
<organism evidence="1">
    <name type="scientific">Anguilla anguilla</name>
    <name type="common">European freshwater eel</name>
    <name type="synonym">Muraena anguilla</name>
    <dbReference type="NCBI Taxonomy" id="7936"/>
    <lineage>
        <taxon>Eukaryota</taxon>
        <taxon>Metazoa</taxon>
        <taxon>Chordata</taxon>
        <taxon>Craniata</taxon>
        <taxon>Vertebrata</taxon>
        <taxon>Euteleostomi</taxon>
        <taxon>Actinopterygii</taxon>
        <taxon>Neopterygii</taxon>
        <taxon>Teleostei</taxon>
        <taxon>Anguilliformes</taxon>
        <taxon>Anguillidae</taxon>
        <taxon>Anguilla</taxon>
    </lineage>
</organism>
<dbReference type="EMBL" id="GBXM01024242">
    <property type="protein sequence ID" value="JAH84335.1"/>
    <property type="molecule type" value="Transcribed_RNA"/>
</dbReference>
<sequence length="14" mass="1366">MSRSICGRGAGVGD</sequence>
<evidence type="ECO:0000313" key="1">
    <source>
        <dbReference type="EMBL" id="JAH84335.1"/>
    </source>
</evidence>
<name>A0A0E9W445_ANGAN</name>
<reference evidence="1" key="1">
    <citation type="submission" date="2014-11" db="EMBL/GenBank/DDBJ databases">
        <authorList>
            <person name="Amaro Gonzalez C."/>
        </authorList>
    </citation>
    <scope>NUCLEOTIDE SEQUENCE</scope>
</reference>
<reference evidence="1" key="2">
    <citation type="journal article" date="2015" name="Fish Shellfish Immunol.">
        <title>Early steps in the European eel (Anguilla anguilla)-Vibrio vulnificus interaction in the gills: Role of the RtxA13 toxin.</title>
        <authorList>
            <person name="Callol A."/>
            <person name="Pajuelo D."/>
            <person name="Ebbesson L."/>
            <person name="Teles M."/>
            <person name="MacKenzie S."/>
            <person name="Amaro C."/>
        </authorList>
    </citation>
    <scope>NUCLEOTIDE SEQUENCE</scope>
</reference>